<evidence type="ECO:0000256" key="2">
    <source>
        <dbReference type="ARBA" id="ARBA00022732"/>
    </source>
</evidence>
<gene>
    <name evidence="5" type="primary">ORF46</name>
</gene>
<keyword evidence="3" id="KW-0946">Virion</keyword>
<dbReference type="EMBL" id="AB597179">
    <property type="protein sequence ID" value="BAJ51834.1"/>
    <property type="molecule type" value="Genomic_DNA"/>
</dbReference>
<feature type="domain" description="Bacteriophage T7 tail fibre protein-like N-terminal" evidence="4">
    <location>
        <begin position="4"/>
        <end position="132"/>
    </location>
</feature>
<protein>
    <submittedName>
        <fullName evidence="5">Putative tail fiber protein</fullName>
    </submittedName>
</protein>
<evidence type="ECO:0000313" key="5">
    <source>
        <dbReference type="EMBL" id="BAJ51834.1"/>
    </source>
</evidence>
<sequence>MAAPTTVKVYDLDGVAKDFPVDFDYLAREFVVVTLLGGTRQELVLNVDFTFLNATTVRTSRATAWGPTDGFTTIEVRRVTSAENRLVTFNDASILRAADLNLAELQTVHIAQEARDLVTDGIGTDEEGQLDARNRRITNVLDPIEQQDAVTLNYYQSRVDEVATKHADVVTRHADIVTRHTDIISRHADITTKHDNVVAKSTNVDTKSANVDTKHAEVLVARDATFAARDDAEAAAAIVQAIEDTANNAAAEAAAATAATTGLMDNDLSLFVNGTQTRKINVKNGDHTAPGTQRATVTFDDTNTLAVTRHNQTSGAVLDVPFKVRQSDGHIELATKKLMGLADPAAATDGVNRQFLDAQSRRNLLHNTQGLVTTTGGVTVQSYFHDRWRQDIGGGAAATISEVGVTPADIVELKAALGVSARGVVGYMRYVVTNGGSGASAGFLITQMMEDVRMFHNETITFSVCARGSGTIGFSALPIWDSGNNAVGDALQVNIGTMALTSQFQRKTITFTTPTYPNFSGIGATGGAHGYAIRVWFTAGSSFATPSGIGIATPTVEMTAFQAEYKDRASAYQYVGQPHDQNDCARWFQRVNLKMRKTDTAGTFGGALLMAYYNTKMQRGLGGQPARVALFPNETGPCDVNNPGLQINGGGVFAPNTWSTFGYDSALALWNGQNGGNPTLVNVGDYATGSAIINCDL</sequence>
<proteinExistence type="predicted"/>
<accession>E5RV26</accession>
<comment type="subcellular location">
    <subcellularLocation>
        <location evidence="1">Virion</location>
    </subcellularLocation>
</comment>
<dbReference type="OrthoDB" id="11196at10239"/>
<dbReference type="GeneID" id="18559182"/>
<keyword evidence="2" id="KW-1227">Viral tail protein</keyword>
<keyword evidence="6" id="KW-1185">Reference proteome</keyword>
<reference evidence="5 6" key="1">
    <citation type="submission" date="2010-10" db="EMBL/GenBank/DDBJ databases">
        <title>Genomic analysis of Ralstonia solanacearum phages RSB2 and RSB3.</title>
        <authorList>
            <person name="Kawasaki T."/>
            <person name="Ishikawa H."/>
            <person name="Shimizu M."/>
            <person name="Omoto W."/>
            <person name="Fujie M."/>
            <person name="Yamada T."/>
        </authorList>
    </citation>
    <scope>NUCLEOTIDE SEQUENCE [LARGE SCALE GENOMIC DNA]</scope>
    <source>
        <strain evidence="5">RSB2</strain>
    </source>
</reference>
<dbReference type="InterPro" id="IPR005604">
    <property type="entry name" value="Phage_T7_tail_fibre-like_N"/>
</dbReference>
<evidence type="ECO:0000256" key="3">
    <source>
        <dbReference type="ARBA" id="ARBA00022844"/>
    </source>
</evidence>
<evidence type="ECO:0000256" key="1">
    <source>
        <dbReference type="ARBA" id="ARBA00004328"/>
    </source>
</evidence>
<dbReference type="RefSeq" id="YP_009017767.1">
    <property type="nucleotide sequence ID" value="NC_023736.1"/>
</dbReference>
<dbReference type="KEGG" id="vg:18559182"/>
<dbReference type="Proteomes" id="UP000008913">
    <property type="component" value="Segment"/>
</dbReference>
<name>E5RV26_9CAUD</name>
<evidence type="ECO:0000259" key="4">
    <source>
        <dbReference type="Pfam" id="PF03906"/>
    </source>
</evidence>
<organism evidence="5 6">
    <name type="scientific">Ralstonia phage RSB2</name>
    <dbReference type="NCBI Taxonomy" id="913183"/>
    <lineage>
        <taxon>Viruses</taxon>
        <taxon>Duplodnaviria</taxon>
        <taxon>Heunggongvirae</taxon>
        <taxon>Uroviricota</taxon>
        <taxon>Caudoviricetes</taxon>
        <taxon>Autographivirales</taxon>
        <taxon>Autotranscriptaviridae</taxon>
        <taxon>Kelmasvirus</taxon>
        <taxon>Kelmasvirus RSB2</taxon>
    </lineage>
</organism>
<dbReference type="GO" id="GO:0098015">
    <property type="term" value="C:virus tail"/>
    <property type="evidence" value="ECO:0007669"/>
    <property type="project" value="UniProtKB-KW"/>
</dbReference>
<dbReference type="Pfam" id="PF03906">
    <property type="entry name" value="Phage_T7_tail"/>
    <property type="match status" value="1"/>
</dbReference>
<evidence type="ECO:0000313" key="6">
    <source>
        <dbReference type="Proteomes" id="UP000008913"/>
    </source>
</evidence>